<gene>
    <name evidence="1" type="ORF">C2G38_2175827</name>
</gene>
<dbReference type="Proteomes" id="UP000266673">
    <property type="component" value="Unassembled WGS sequence"/>
</dbReference>
<protein>
    <submittedName>
        <fullName evidence="1">Uncharacterized protein</fullName>
    </submittedName>
</protein>
<dbReference type="AlphaFoldDB" id="A0A397VGV9"/>
<name>A0A397VGV9_9GLOM</name>
<proteinExistence type="predicted"/>
<sequence length="210" mass="23371">MSMHCANHQESVTSKGLTVVKASGVARLRNNASLLNVILVGFYSKDDYTQDPTVSTLPTFSIKDILFVTGKFRFIEDTDNDERELPILKIGLHSVVHLAISPSNLLAFPFLINMTAVVTNLPRNDPDHDDISFSVETKDFMDQENVDLGLECYHLKSATHLTPTTNSLKKGTLLFMNGELLDKERPKVTDLAIKALNQDQNSEIQNLSIP</sequence>
<reference evidence="1 2" key="1">
    <citation type="submission" date="2018-06" db="EMBL/GenBank/DDBJ databases">
        <title>Comparative genomics reveals the genomic features of Rhizophagus irregularis, R. cerebriforme, R. diaphanum and Gigaspora rosea, and their symbiotic lifestyle signature.</title>
        <authorList>
            <person name="Morin E."/>
            <person name="San Clemente H."/>
            <person name="Chen E.C.H."/>
            <person name="De La Providencia I."/>
            <person name="Hainaut M."/>
            <person name="Kuo A."/>
            <person name="Kohler A."/>
            <person name="Murat C."/>
            <person name="Tang N."/>
            <person name="Roy S."/>
            <person name="Loubradou J."/>
            <person name="Henrissat B."/>
            <person name="Grigoriev I.V."/>
            <person name="Corradi N."/>
            <person name="Roux C."/>
            <person name="Martin F.M."/>
        </authorList>
    </citation>
    <scope>NUCLEOTIDE SEQUENCE [LARGE SCALE GENOMIC DNA]</scope>
    <source>
        <strain evidence="1 2">DAOM 194757</strain>
    </source>
</reference>
<accession>A0A397VGV9</accession>
<dbReference type="OrthoDB" id="2396944at2759"/>
<evidence type="ECO:0000313" key="2">
    <source>
        <dbReference type="Proteomes" id="UP000266673"/>
    </source>
</evidence>
<comment type="caution">
    <text evidence="1">The sequence shown here is derived from an EMBL/GenBank/DDBJ whole genome shotgun (WGS) entry which is preliminary data.</text>
</comment>
<organism evidence="1 2">
    <name type="scientific">Gigaspora rosea</name>
    <dbReference type="NCBI Taxonomy" id="44941"/>
    <lineage>
        <taxon>Eukaryota</taxon>
        <taxon>Fungi</taxon>
        <taxon>Fungi incertae sedis</taxon>
        <taxon>Mucoromycota</taxon>
        <taxon>Glomeromycotina</taxon>
        <taxon>Glomeromycetes</taxon>
        <taxon>Diversisporales</taxon>
        <taxon>Gigasporaceae</taxon>
        <taxon>Gigaspora</taxon>
    </lineage>
</organism>
<evidence type="ECO:0000313" key="1">
    <source>
        <dbReference type="EMBL" id="RIB21714.1"/>
    </source>
</evidence>
<dbReference type="EMBL" id="QKWP01000345">
    <property type="protein sequence ID" value="RIB21714.1"/>
    <property type="molecule type" value="Genomic_DNA"/>
</dbReference>
<keyword evidence="2" id="KW-1185">Reference proteome</keyword>